<dbReference type="PROSITE" id="PS52050">
    <property type="entry name" value="WYL"/>
    <property type="match status" value="1"/>
</dbReference>
<dbReference type="STRING" id="479434.Sthe_1746"/>
<dbReference type="RefSeq" id="WP_012872226.1">
    <property type="nucleotide sequence ID" value="NC_013523.1"/>
</dbReference>
<dbReference type="InParanoid" id="D1C4L3"/>
<dbReference type="InterPro" id="IPR057727">
    <property type="entry name" value="WCX_dom"/>
</dbReference>
<organism evidence="3 4">
    <name type="scientific">Sphaerobacter thermophilus (strain ATCC 49802 / DSM 20745 / KCCM 41009 / NCIMB 13125 / S 6022)</name>
    <dbReference type="NCBI Taxonomy" id="479434"/>
    <lineage>
        <taxon>Bacteria</taxon>
        <taxon>Pseudomonadati</taxon>
        <taxon>Thermomicrobiota</taxon>
        <taxon>Thermomicrobia</taxon>
        <taxon>Sphaerobacterales</taxon>
        <taxon>Sphaerobacterineae</taxon>
        <taxon>Sphaerobacteraceae</taxon>
        <taxon>Sphaerobacter</taxon>
    </lineage>
</organism>
<dbReference type="PANTHER" id="PTHR34580:SF1">
    <property type="entry name" value="PROTEIN PAFC"/>
    <property type="match status" value="1"/>
</dbReference>
<dbReference type="Gene3D" id="1.10.10.10">
    <property type="entry name" value="Winged helix-like DNA-binding domain superfamily/Winged helix DNA-binding domain"/>
    <property type="match status" value="1"/>
</dbReference>
<evidence type="ECO:0000259" key="1">
    <source>
        <dbReference type="Pfam" id="PF13280"/>
    </source>
</evidence>
<evidence type="ECO:0000259" key="2">
    <source>
        <dbReference type="Pfam" id="PF25583"/>
    </source>
</evidence>
<keyword evidence="4" id="KW-1185">Reference proteome</keyword>
<dbReference type="InterPro" id="IPR036388">
    <property type="entry name" value="WH-like_DNA-bd_sf"/>
</dbReference>
<proteinExistence type="predicted"/>
<dbReference type="InterPro" id="IPR051534">
    <property type="entry name" value="CBASS_pafABC_assoc_protein"/>
</dbReference>
<protein>
    <submittedName>
        <fullName evidence="3">Helix-turn-helix type 11 domain protein</fullName>
    </submittedName>
</protein>
<evidence type="ECO:0000313" key="4">
    <source>
        <dbReference type="Proteomes" id="UP000002027"/>
    </source>
</evidence>
<dbReference type="PANTHER" id="PTHR34580">
    <property type="match status" value="1"/>
</dbReference>
<dbReference type="EMBL" id="CP001823">
    <property type="protein sequence ID" value="ACZ39180.1"/>
    <property type="molecule type" value="Genomic_DNA"/>
</dbReference>
<accession>D1C4L3</accession>
<dbReference type="HOGENOM" id="CLU_041141_4_1_0"/>
<dbReference type="AlphaFoldDB" id="D1C4L3"/>
<dbReference type="eggNOG" id="COG2378">
    <property type="taxonomic scope" value="Bacteria"/>
</dbReference>
<feature type="domain" description="WYL" evidence="1">
    <location>
        <begin position="153"/>
        <end position="222"/>
    </location>
</feature>
<dbReference type="InterPro" id="IPR026881">
    <property type="entry name" value="WYL_dom"/>
</dbReference>
<reference evidence="3 4" key="2">
    <citation type="journal article" date="2010" name="Stand. Genomic Sci.">
        <title>Complete genome sequence of Desulfohalobium retbaense type strain (HR(100)).</title>
        <authorList>
            <person name="Spring S."/>
            <person name="Nolan M."/>
            <person name="Lapidus A."/>
            <person name="Glavina Del Rio T."/>
            <person name="Copeland A."/>
            <person name="Tice H."/>
            <person name="Cheng J.F."/>
            <person name="Lucas S."/>
            <person name="Land M."/>
            <person name="Chen F."/>
            <person name="Bruce D."/>
            <person name="Goodwin L."/>
            <person name="Pitluck S."/>
            <person name="Ivanova N."/>
            <person name="Mavromatis K."/>
            <person name="Mikhailova N."/>
            <person name="Pati A."/>
            <person name="Chen A."/>
            <person name="Palaniappan K."/>
            <person name="Hauser L."/>
            <person name="Chang Y.J."/>
            <person name="Jeffries C.D."/>
            <person name="Munk C."/>
            <person name="Kiss H."/>
            <person name="Chain P."/>
            <person name="Han C."/>
            <person name="Brettin T."/>
            <person name="Detter J.C."/>
            <person name="Schuler E."/>
            <person name="Goker M."/>
            <person name="Rohde M."/>
            <person name="Bristow J."/>
            <person name="Eisen J.A."/>
            <person name="Markowitz V."/>
            <person name="Hugenholtz P."/>
            <person name="Kyrpides N.C."/>
            <person name="Klenk H.P."/>
        </authorList>
    </citation>
    <scope>NUCLEOTIDE SEQUENCE [LARGE SCALE GENOMIC DNA]</scope>
    <source>
        <strain evidence="4">ATCC 49802 / DSM 20745 / S 6022</strain>
    </source>
</reference>
<gene>
    <name evidence="3" type="ordered locus">Sthe_1746</name>
</gene>
<reference evidence="4" key="1">
    <citation type="submission" date="2009-11" db="EMBL/GenBank/DDBJ databases">
        <title>The complete chromosome 1 of Sphaerobacter thermophilus DSM 20745.</title>
        <authorList>
            <person name="Lucas S."/>
            <person name="Copeland A."/>
            <person name="Lapidus A."/>
            <person name="Glavina del Rio T."/>
            <person name="Dalin E."/>
            <person name="Tice H."/>
            <person name="Bruce D."/>
            <person name="Goodwin L."/>
            <person name="Pitluck S."/>
            <person name="Kyrpides N."/>
            <person name="Mavromatis K."/>
            <person name="Ivanova N."/>
            <person name="Mikhailova N."/>
            <person name="LaButti K.M."/>
            <person name="Clum A."/>
            <person name="Sun H.I."/>
            <person name="Brettin T."/>
            <person name="Detter J.C."/>
            <person name="Han C."/>
            <person name="Larimer F."/>
            <person name="Land M."/>
            <person name="Hauser L."/>
            <person name="Markowitz V."/>
            <person name="Cheng J.F."/>
            <person name="Hugenholtz P."/>
            <person name="Woyke T."/>
            <person name="Wu D."/>
            <person name="Steenblock K."/>
            <person name="Schneider S."/>
            <person name="Pukall R."/>
            <person name="Goeker M."/>
            <person name="Klenk H.P."/>
            <person name="Eisen J.A."/>
        </authorList>
    </citation>
    <scope>NUCLEOTIDE SEQUENCE [LARGE SCALE GENOMIC DNA]</scope>
    <source>
        <strain evidence="4">ATCC 49802 / DSM 20745 / S 6022</strain>
    </source>
</reference>
<dbReference type="KEGG" id="sti:Sthe_1746"/>
<dbReference type="Proteomes" id="UP000002027">
    <property type="component" value="Chromosome 1"/>
</dbReference>
<name>D1C4L3_SPHTD</name>
<feature type="domain" description="WCX" evidence="2">
    <location>
        <begin position="252"/>
        <end position="329"/>
    </location>
</feature>
<dbReference type="Pfam" id="PF13280">
    <property type="entry name" value="WYL"/>
    <property type="match status" value="1"/>
</dbReference>
<dbReference type="Pfam" id="PF25583">
    <property type="entry name" value="WCX"/>
    <property type="match status" value="1"/>
</dbReference>
<sequence length="354" mass="40500">MSKRYPTTRGEPRAPETQRASRILEIISKISAAPNQWTRRSLAEHYEISERQITKDLQVIRHGLRLELERQPSGGYYFKTLPRLPAVSYSLAEALAIFLAAQAGRRLAGIPHEELSAAIARLRSIMPRELQPLLQDDGAAVPPVPRNRHRERILEVLTRAIAARKSVDLVYHPASRPGERTQRRVDPYAVVPNAQSWHLIGWCHLRCAVRIFKVDRVEDVTVTDIRFTPDPEFDLNEFLTAGWGVTRGTDQPPEEIVLRFTPTAGRWVAEEQWHPTQRSEWLPDGSLEFRVTVPVTEEFARWVLHYGADCDVVAPVHLRTWLAEQARALVERYSRVNVEVGDLLVTSFQPRKEV</sequence>
<evidence type="ECO:0000313" key="3">
    <source>
        <dbReference type="EMBL" id="ACZ39180.1"/>
    </source>
</evidence>